<evidence type="ECO:0000313" key="4">
    <source>
        <dbReference type="Proteomes" id="UP000525987"/>
    </source>
</evidence>
<accession>A0A7W5G621</accession>
<keyword evidence="4" id="KW-1185">Reference proteome</keyword>
<evidence type="ECO:0000313" key="3">
    <source>
        <dbReference type="EMBL" id="MBB3140991.1"/>
    </source>
</evidence>
<dbReference type="InterPro" id="IPR003777">
    <property type="entry name" value="XdhC_CoxI"/>
</dbReference>
<dbReference type="EMBL" id="JACHXM010000007">
    <property type="protein sequence ID" value="MBB3140991.1"/>
    <property type="molecule type" value="Genomic_DNA"/>
</dbReference>
<sequence>MHDLDTQVITQALAWVRDGHPIWLCTVLSTYGSAPRGPGSMLVARRDGQYVGSLSGGCVEEAFLEEVVAGDFKRPVTLRRYGESREESRRLALPCGGVLEVLIEHHAADDAWLAHLEALQLALSGQRRLKRRVDLESGTIRADNDEEPGGPSVARHPGAVDIRIGPVLRLLLAGISPVAEACAGFAKMLGHEVIVCDPRAEAREGFHVESVTVVPQLPSAYIAAGGCHAATAVVALTHDPRLDDLAMIEAVRTEAFYIGVMGSQRTSDARATRLMRSGGLSQVEIERIHMPIGLAIGSKTPAEIALAVVADIVRVYHGKSRDAL</sequence>
<feature type="domain" description="XdhC- CoxI" evidence="1">
    <location>
        <begin position="15"/>
        <end position="68"/>
    </location>
</feature>
<evidence type="ECO:0000259" key="1">
    <source>
        <dbReference type="Pfam" id="PF02625"/>
    </source>
</evidence>
<reference evidence="3 4" key="1">
    <citation type="submission" date="2020-08" db="EMBL/GenBank/DDBJ databases">
        <title>Genomic Encyclopedia of Type Strains, Phase III (KMG-III): the genomes of soil and plant-associated and newly described type strains.</title>
        <authorList>
            <person name="Whitman W."/>
        </authorList>
    </citation>
    <scope>NUCLEOTIDE SEQUENCE [LARGE SCALE GENOMIC DNA]</scope>
    <source>
        <strain evidence="3 4">CECT 5995</strain>
    </source>
</reference>
<dbReference type="Gene3D" id="3.40.50.720">
    <property type="entry name" value="NAD(P)-binding Rossmann-like Domain"/>
    <property type="match status" value="1"/>
</dbReference>
<name>A0A7W5G621_9GAMM</name>
<comment type="caution">
    <text evidence="3">The sequence shown here is derived from an EMBL/GenBank/DDBJ whole genome shotgun (WGS) entry which is preliminary data.</text>
</comment>
<dbReference type="InterPro" id="IPR052698">
    <property type="entry name" value="MoCofactor_Util/Proc"/>
</dbReference>
<dbReference type="Pfam" id="PF13478">
    <property type="entry name" value="XdhC_C"/>
    <property type="match status" value="1"/>
</dbReference>
<dbReference type="RefSeq" id="WP_183387382.1">
    <property type="nucleotide sequence ID" value="NZ_JACHXM010000007.1"/>
</dbReference>
<dbReference type="PANTHER" id="PTHR30388:SF4">
    <property type="entry name" value="MOLYBDENUM COFACTOR INSERTION CHAPERONE PAOD"/>
    <property type="match status" value="1"/>
</dbReference>
<dbReference type="Proteomes" id="UP000525987">
    <property type="component" value="Unassembled WGS sequence"/>
</dbReference>
<gene>
    <name evidence="3" type="ORF">FHR96_001865</name>
</gene>
<organism evidence="3 4">
    <name type="scientific">Halomonas organivorans</name>
    <dbReference type="NCBI Taxonomy" id="257772"/>
    <lineage>
        <taxon>Bacteria</taxon>
        <taxon>Pseudomonadati</taxon>
        <taxon>Pseudomonadota</taxon>
        <taxon>Gammaproteobacteria</taxon>
        <taxon>Oceanospirillales</taxon>
        <taxon>Halomonadaceae</taxon>
        <taxon>Halomonas</taxon>
    </lineage>
</organism>
<evidence type="ECO:0000259" key="2">
    <source>
        <dbReference type="Pfam" id="PF13478"/>
    </source>
</evidence>
<dbReference type="PANTHER" id="PTHR30388">
    <property type="entry name" value="ALDEHYDE OXIDOREDUCTASE MOLYBDENUM COFACTOR ASSEMBLY PROTEIN"/>
    <property type="match status" value="1"/>
</dbReference>
<proteinExistence type="predicted"/>
<dbReference type="AlphaFoldDB" id="A0A7W5G621"/>
<protein>
    <submittedName>
        <fullName evidence="3">Xanthine dehydrogenase accessory factor</fullName>
    </submittedName>
</protein>
<dbReference type="Pfam" id="PF02625">
    <property type="entry name" value="XdhC_CoxI"/>
    <property type="match status" value="1"/>
</dbReference>
<feature type="domain" description="XdhC Rossmann" evidence="2">
    <location>
        <begin position="170"/>
        <end position="312"/>
    </location>
</feature>
<dbReference type="InterPro" id="IPR027051">
    <property type="entry name" value="XdhC_Rossmann_dom"/>
</dbReference>